<proteinExistence type="predicted"/>
<evidence type="ECO:0000313" key="3">
    <source>
        <dbReference type="EMBL" id="KAJ7961949.1"/>
    </source>
</evidence>
<organism evidence="3 4">
    <name type="scientific">Quillaja saponaria</name>
    <name type="common">Soap bark tree</name>
    <dbReference type="NCBI Taxonomy" id="32244"/>
    <lineage>
        <taxon>Eukaryota</taxon>
        <taxon>Viridiplantae</taxon>
        <taxon>Streptophyta</taxon>
        <taxon>Embryophyta</taxon>
        <taxon>Tracheophyta</taxon>
        <taxon>Spermatophyta</taxon>
        <taxon>Magnoliopsida</taxon>
        <taxon>eudicotyledons</taxon>
        <taxon>Gunneridae</taxon>
        <taxon>Pentapetalae</taxon>
        <taxon>rosids</taxon>
        <taxon>fabids</taxon>
        <taxon>Fabales</taxon>
        <taxon>Quillajaceae</taxon>
        <taxon>Quillaja</taxon>
    </lineage>
</organism>
<reference evidence="3" key="1">
    <citation type="journal article" date="2023" name="Science">
        <title>Elucidation of the pathway for biosynthesis of saponin adjuvants from the soapbark tree.</title>
        <authorList>
            <person name="Reed J."/>
            <person name="Orme A."/>
            <person name="El-Demerdash A."/>
            <person name="Owen C."/>
            <person name="Martin L.B.B."/>
            <person name="Misra R.C."/>
            <person name="Kikuchi S."/>
            <person name="Rejzek M."/>
            <person name="Martin A.C."/>
            <person name="Harkess A."/>
            <person name="Leebens-Mack J."/>
            <person name="Louveau T."/>
            <person name="Stephenson M.J."/>
            <person name="Osbourn A."/>
        </authorList>
    </citation>
    <scope>NUCLEOTIDE SEQUENCE</scope>
    <source>
        <strain evidence="3">S10</strain>
    </source>
</reference>
<feature type="signal peptide" evidence="2">
    <location>
        <begin position="1"/>
        <end position="22"/>
    </location>
</feature>
<dbReference type="PANTHER" id="PTHR33731">
    <property type="entry name" value="PROTEIN, PUTATIVE-RELATED"/>
    <property type="match status" value="1"/>
</dbReference>
<sequence length="159" mass="17832">MKFTSAFLTFLSLLLLANTMEARKDPGEYWRSVMKEQPMPEAIQGLIVHSNSVSIPTDQEANYSNNQLVKTFKHKCDQSSAYDGDDNSARSKNNFVEDFEPRPNLSAYDGDGNGARSKKNFVKDFEPRPNLSAYDGDDDGARSKKNFVKDVEPRPNVSA</sequence>
<name>A0AAD7PP61_QUISA</name>
<dbReference type="EMBL" id="JARAOO010000007">
    <property type="protein sequence ID" value="KAJ7961949.1"/>
    <property type="molecule type" value="Genomic_DNA"/>
</dbReference>
<dbReference type="PANTHER" id="PTHR33731:SF2">
    <property type="entry name" value="ORGAN-SPECIFIC PROTEIN S2-LIKE"/>
    <property type="match status" value="1"/>
</dbReference>
<keyword evidence="2" id="KW-0732">Signal</keyword>
<comment type="caution">
    <text evidence="3">The sequence shown here is derived from an EMBL/GenBank/DDBJ whole genome shotgun (WGS) entry which is preliminary data.</text>
</comment>
<evidence type="ECO:0000313" key="4">
    <source>
        <dbReference type="Proteomes" id="UP001163823"/>
    </source>
</evidence>
<dbReference type="KEGG" id="qsa:O6P43_017238"/>
<dbReference type="Pfam" id="PF10950">
    <property type="entry name" value="Organ_specific"/>
    <property type="match status" value="1"/>
</dbReference>
<evidence type="ECO:0000256" key="1">
    <source>
        <dbReference type="SAM" id="MobiDB-lite"/>
    </source>
</evidence>
<keyword evidence="4" id="KW-1185">Reference proteome</keyword>
<protein>
    <submittedName>
        <fullName evidence="3">Organ specific protein</fullName>
    </submittedName>
</protein>
<accession>A0AAD7PP61</accession>
<dbReference type="AlphaFoldDB" id="A0AAD7PP61"/>
<feature type="region of interest" description="Disordered" evidence="1">
    <location>
        <begin position="79"/>
        <end position="159"/>
    </location>
</feature>
<gene>
    <name evidence="3" type="ORF">O6P43_017238</name>
</gene>
<feature type="chain" id="PRO_5042045063" evidence="2">
    <location>
        <begin position="23"/>
        <end position="159"/>
    </location>
</feature>
<dbReference type="Proteomes" id="UP001163823">
    <property type="component" value="Chromosome 7"/>
</dbReference>
<feature type="compositionally biased region" description="Basic and acidic residues" evidence="1">
    <location>
        <begin position="139"/>
        <end position="153"/>
    </location>
</feature>
<dbReference type="InterPro" id="IPR024489">
    <property type="entry name" value="Organ_specific_prot"/>
</dbReference>
<evidence type="ECO:0000256" key="2">
    <source>
        <dbReference type="SAM" id="SignalP"/>
    </source>
</evidence>